<gene>
    <name evidence="1" type="ORF">APZ16_07185</name>
</gene>
<comment type="caution">
    <text evidence="1">The sequence shown here is derived from an EMBL/GenBank/DDBJ whole genome shotgun (WGS) entry which is preliminary data.</text>
</comment>
<dbReference type="EMBL" id="LQMQ01000047">
    <property type="protein sequence ID" value="KUO40187.1"/>
    <property type="molecule type" value="Genomic_DNA"/>
</dbReference>
<dbReference type="STRING" id="1776334.APZ16_07185"/>
<dbReference type="AlphaFoldDB" id="A0A147JUJ7"/>
<dbReference type="Proteomes" id="UP000074294">
    <property type="component" value="Unassembled WGS sequence"/>
</dbReference>
<proteinExistence type="predicted"/>
<organism evidence="1 2">
    <name type="scientific">Hadarchaeum yellowstonense</name>
    <dbReference type="NCBI Taxonomy" id="1776334"/>
    <lineage>
        <taxon>Archaea</taxon>
        <taxon>Methanobacteriati</taxon>
        <taxon>Candidatus Hadarchaeota</taxon>
        <taxon>Candidatus Hadarchaeia</taxon>
        <taxon>Candidatus Hadarchaeales</taxon>
        <taxon>Candidatus Hadarchaeaceae</taxon>
        <taxon>Candidatus Hadarchaeum</taxon>
    </lineage>
</organism>
<evidence type="ECO:0000313" key="2">
    <source>
        <dbReference type="Proteomes" id="UP000074294"/>
    </source>
</evidence>
<accession>A0A147JUJ7</accession>
<evidence type="ECO:0000313" key="1">
    <source>
        <dbReference type="EMBL" id="KUO40187.1"/>
    </source>
</evidence>
<protein>
    <submittedName>
        <fullName evidence="1">Uncharacterized protein</fullName>
    </submittedName>
</protein>
<reference evidence="1 2" key="1">
    <citation type="journal article" date="2016" name="Nat. Microbiol.">
        <title>Genomic inference of the metabolism of cosmopolitan subsurface Archaea, Hadesarchaea.</title>
        <authorList>
            <person name="Baker B.J."/>
            <person name="Saw J.H."/>
            <person name="Lind A.E."/>
            <person name="Lazar C.S."/>
            <person name="Hinrichs K.-U."/>
            <person name="Teske A.P."/>
            <person name="Ettema T.J."/>
        </authorList>
    </citation>
    <scope>NUCLEOTIDE SEQUENCE [LARGE SCALE GENOMIC DNA]</scope>
</reference>
<sequence length="113" mass="12817">MVIDIKPLVKSLKKRDIKGAREWLEANQNQLRSGDEFTRGYLLALQGMVSALESGSELATINKVLEGKYSAEQIAEIIREAKNRISQKFRPRDEQGFDTAWVEVLNELKVPAE</sequence>
<name>A0A147JUJ7_HADYE</name>